<dbReference type="EMBL" id="FNOK01000030">
    <property type="protein sequence ID" value="SDY60242.1"/>
    <property type="molecule type" value="Genomic_DNA"/>
</dbReference>
<feature type="transmembrane region" description="Helical" evidence="7">
    <location>
        <begin position="60"/>
        <end position="76"/>
    </location>
</feature>
<dbReference type="InterPro" id="IPR051258">
    <property type="entry name" value="Diverse_Substrate_Transporter"/>
</dbReference>
<evidence type="ECO:0000313" key="9">
    <source>
        <dbReference type="EMBL" id="SDY60242.1"/>
    </source>
</evidence>
<evidence type="ECO:0000256" key="2">
    <source>
        <dbReference type="ARBA" id="ARBA00007362"/>
    </source>
</evidence>
<dbReference type="Proteomes" id="UP000199529">
    <property type="component" value="Unassembled WGS sequence"/>
</dbReference>
<dbReference type="Gene3D" id="1.10.3730.20">
    <property type="match status" value="1"/>
</dbReference>
<dbReference type="STRING" id="418495.SAMN05216215_103038"/>
<dbReference type="InterPro" id="IPR037185">
    <property type="entry name" value="EmrE-like"/>
</dbReference>
<dbReference type="Pfam" id="PF00892">
    <property type="entry name" value="EamA"/>
    <property type="match status" value="2"/>
</dbReference>
<dbReference type="PANTHER" id="PTHR42920:SF5">
    <property type="entry name" value="EAMA DOMAIN-CONTAINING PROTEIN"/>
    <property type="match status" value="1"/>
</dbReference>
<evidence type="ECO:0000313" key="10">
    <source>
        <dbReference type="Proteomes" id="UP000199529"/>
    </source>
</evidence>
<feature type="transmembrane region" description="Helical" evidence="7">
    <location>
        <begin position="114"/>
        <end position="136"/>
    </location>
</feature>
<feature type="domain" description="EamA" evidence="8">
    <location>
        <begin position="168"/>
        <end position="298"/>
    </location>
</feature>
<dbReference type="AlphaFoldDB" id="A0A1H3L750"/>
<feature type="transmembrane region" description="Helical" evidence="7">
    <location>
        <begin position="170"/>
        <end position="189"/>
    </location>
</feature>
<dbReference type="SUPFAM" id="SSF103481">
    <property type="entry name" value="Multidrug resistance efflux transporter EmrE"/>
    <property type="match status" value="2"/>
</dbReference>
<feature type="domain" description="EamA" evidence="8">
    <location>
        <begin position="30"/>
        <end position="159"/>
    </location>
</feature>
<feature type="transmembrane region" description="Helical" evidence="7">
    <location>
        <begin position="196"/>
        <end position="215"/>
    </location>
</feature>
<dbReference type="PANTHER" id="PTHR42920">
    <property type="entry name" value="OS03G0707200 PROTEIN-RELATED"/>
    <property type="match status" value="1"/>
</dbReference>
<evidence type="ECO:0000256" key="5">
    <source>
        <dbReference type="ARBA" id="ARBA00022989"/>
    </source>
</evidence>
<evidence type="ECO:0000259" key="8">
    <source>
        <dbReference type="Pfam" id="PF00892"/>
    </source>
</evidence>
<comment type="subcellular location">
    <subcellularLocation>
        <location evidence="1">Cell membrane</location>
        <topology evidence="1">Multi-pass membrane protein</topology>
    </subcellularLocation>
</comment>
<keyword evidence="5 7" id="KW-1133">Transmembrane helix</keyword>
<gene>
    <name evidence="9" type="ORF">SAMN05216215_103038</name>
</gene>
<keyword evidence="4 7" id="KW-0812">Transmembrane</keyword>
<feature type="transmembrane region" description="Helical" evidence="7">
    <location>
        <begin position="281"/>
        <end position="299"/>
    </location>
</feature>
<dbReference type="InterPro" id="IPR000620">
    <property type="entry name" value="EamA_dom"/>
</dbReference>
<keyword evidence="3" id="KW-1003">Cell membrane</keyword>
<protein>
    <submittedName>
        <fullName evidence="9">Threonine/homoserine efflux transporter RhtA</fullName>
    </submittedName>
</protein>
<sequence>MSVSTAGAERERSVTVARSATRRGRLNLLALVSLIAVTVVWGGTFVVVKDVTRQASPMDFLAVRFLIATAVLAALRPRRGLKLSRRQLGHGVLLGLALGVAYIGQTYGQQHTSASMSGFITGLSVVFTPVIAGLFLRYRIGPATWCAVVIATAGLGVMSLRGFAIGPGESLTLLCALFFALHIVALSEWSTARDAHALTVVQLGVVGVLCLALGAPDGITVPMDWGFWIPVIGLAVVATAAAYLMQTWAQARLPASVAAIILTLEPVFAGVFGVLVDHDELTGRIIIGGALVVGAMYLAEFRSGATSSKA</sequence>
<accession>A0A1H3L750</accession>
<evidence type="ECO:0000256" key="4">
    <source>
        <dbReference type="ARBA" id="ARBA00022692"/>
    </source>
</evidence>
<comment type="similarity">
    <text evidence="2">Belongs to the EamA transporter family.</text>
</comment>
<name>A0A1H3L750_9PSEU</name>
<reference evidence="10" key="1">
    <citation type="submission" date="2016-10" db="EMBL/GenBank/DDBJ databases">
        <authorList>
            <person name="Varghese N."/>
            <person name="Submissions S."/>
        </authorList>
    </citation>
    <scope>NUCLEOTIDE SEQUENCE [LARGE SCALE GENOMIC DNA]</scope>
    <source>
        <strain evidence="10">CGMCC 4.3530</strain>
    </source>
</reference>
<feature type="transmembrane region" description="Helical" evidence="7">
    <location>
        <begin position="28"/>
        <end position="48"/>
    </location>
</feature>
<evidence type="ECO:0000256" key="1">
    <source>
        <dbReference type="ARBA" id="ARBA00004651"/>
    </source>
</evidence>
<keyword evidence="10" id="KW-1185">Reference proteome</keyword>
<evidence type="ECO:0000256" key="3">
    <source>
        <dbReference type="ARBA" id="ARBA00022475"/>
    </source>
</evidence>
<dbReference type="OrthoDB" id="3182968at2"/>
<keyword evidence="6 7" id="KW-0472">Membrane</keyword>
<feature type="transmembrane region" description="Helical" evidence="7">
    <location>
        <begin position="257"/>
        <end position="275"/>
    </location>
</feature>
<proteinExistence type="inferred from homology"/>
<feature type="transmembrane region" description="Helical" evidence="7">
    <location>
        <begin position="88"/>
        <end position="108"/>
    </location>
</feature>
<organism evidence="9 10">
    <name type="scientific">Saccharopolyspora shandongensis</name>
    <dbReference type="NCBI Taxonomy" id="418495"/>
    <lineage>
        <taxon>Bacteria</taxon>
        <taxon>Bacillati</taxon>
        <taxon>Actinomycetota</taxon>
        <taxon>Actinomycetes</taxon>
        <taxon>Pseudonocardiales</taxon>
        <taxon>Pseudonocardiaceae</taxon>
        <taxon>Saccharopolyspora</taxon>
    </lineage>
</organism>
<feature type="transmembrane region" description="Helical" evidence="7">
    <location>
        <begin position="227"/>
        <end position="245"/>
    </location>
</feature>
<evidence type="ECO:0000256" key="6">
    <source>
        <dbReference type="ARBA" id="ARBA00023136"/>
    </source>
</evidence>
<evidence type="ECO:0000256" key="7">
    <source>
        <dbReference type="SAM" id="Phobius"/>
    </source>
</evidence>
<feature type="transmembrane region" description="Helical" evidence="7">
    <location>
        <begin position="143"/>
        <end position="164"/>
    </location>
</feature>
<dbReference type="GO" id="GO:0005886">
    <property type="term" value="C:plasma membrane"/>
    <property type="evidence" value="ECO:0007669"/>
    <property type="project" value="UniProtKB-SubCell"/>
</dbReference>